<dbReference type="STRING" id="37653.A0A0L8GW07"/>
<dbReference type="Pfam" id="PF03535">
    <property type="entry name" value="Paxillin"/>
    <property type="match status" value="1"/>
</dbReference>
<sequence length="347" mass="37636">MSSTINSNLSELDQLLQDLNSAHFLDEVNRRTNSNQSQFVNGNSQRVVTSPGQVPSSTGSQSVQPPVAPKPNRVETNNRANVDAMLHELDHGVPPPPVGASVGALPPLNVTLPPLTKAYGEPITPPFPVPPTGPGNFYEDALYDDPQEFKSSANTTVVTGSSSSGSSSNAGVQMMSHRGHSVPDSQRRFVHESSPIPVIVISEPASVSEETGHRQPPLPSPPLPMPPSYSASVGKDPYEDPRQTGATTQMSSTTLSRSESNPEIPPPRPVLPKEFRYQALKRPPKQPKSVPSSRGFSHRWSVDGSGRYNERVYICIGIDVLLYVCSFVQQLTSPLYRYTACTCHRHI</sequence>
<dbReference type="OrthoDB" id="15567at2759"/>
<feature type="compositionally biased region" description="Pro residues" evidence="1">
    <location>
        <begin position="216"/>
        <end position="227"/>
    </location>
</feature>
<protein>
    <submittedName>
        <fullName evidence="2">Uncharacterized protein</fullName>
    </submittedName>
</protein>
<organism evidence="2">
    <name type="scientific">Octopus bimaculoides</name>
    <name type="common">California two-spotted octopus</name>
    <dbReference type="NCBI Taxonomy" id="37653"/>
    <lineage>
        <taxon>Eukaryota</taxon>
        <taxon>Metazoa</taxon>
        <taxon>Spiralia</taxon>
        <taxon>Lophotrochozoa</taxon>
        <taxon>Mollusca</taxon>
        <taxon>Cephalopoda</taxon>
        <taxon>Coleoidea</taxon>
        <taxon>Octopodiformes</taxon>
        <taxon>Octopoda</taxon>
        <taxon>Incirrata</taxon>
        <taxon>Octopodidae</taxon>
        <taxon>Octopus</taxon>
    </lineage>
</organism>
<feature type="region of interest" description="Disordered" evidence="1">
    <location>
        <begin position="153"/>
        <end position="187"/>
    </location>
</feature>
<dbReference type="AlphaFoldDB" id="A0A0L8GW07"/>
<feature type="region of interest" description="Disordered" evidence="1">
    <location>
        <begin position="34"/>
        <end position="75"/>
    </location>
</feature>
<gene>
    <name evidence="2" type="ORF">OCBIM_22027011mg</name>
</gene>
<evidence type="ECO:0000256" key="1">
    <source>
        <dbReference type="SAM" id="MobiDB-lite"/>
    </source>
</evidence>
<feature type="compositionally biased region" description="Polar residues" evidence="1">
    <location>
        <begin position="244"/>
        <end position="261"/>
    </location>
</feature>
<evidence type="ECO:0000313" key="2">
    <source>
        <dbReference type="EMBL" id="KOF81087.1"/>
    </source>
</evidence>
<proteinExistence type="predicted"/>
<reference evidence="2" key="1">
    <citation type="submission" date="2015-07" db="EMBL/GenBank/DDBJ databases">
        <title>MeaNS - Measles Nucleotide Surveillance Program.</title>
        <authorList>
            <person name="Tran T."/>
            <person name="Druce J."/>
        </authorList>
    </citation>
    <scope>NUCLEOTIDE SEQUENCE</scope>
    <source>
        <strain evidence="2">UCB-OBI-ISO-001</strain>
        <tissue evidence="2">Gonad</tissue>
    </source>
</reference>
<accession>A0A0L8GW07</accession>
<feature type="compositionally biased region" description="Polar residues" evidence="1">
    <location>
        <begin position="34"/>
        <end position="64"/>
    </location>
</feature>
<feature type="compositionally biased region" description="Low complexity" evidence="1">
    <location>
        <begin position="153"/>
        <end position="172"/>
    </location>
</feature>
<name>A0A0L8GW07_OCTBM</name>
<feature type="region of interest" description="Disordered" evidence="1">
    <location>
        <begin position="206"/>
        <end position="271"/>
    </location>
</feature>
<dbReference type="EMBL" id="KQ420162">
    <property type="protein sequence ID" value="KOF81087.1"/>
    <property type="molecule type" value="Genomic_DNA"/>
</dbReference>